<accession>A0ACB9PQW5</accession>
<protein>
    <submittedName>
        <fullName evidence="1">Uncharacterized protein</fullName>
    </submittedName>
</protein>
<comment type="caution">
    <text evidence="1">The sequence shown here is derived from an EMBL/GenBank/DDBJ whole genome shotgun (WGS) entry which is preliminary data.</text>
</comment>
<evidence type="ECO:0000313" key="2">
    <source>
        <dbReference type="Proteomes" id="UP000828941"/>
    </source>
</evidence>
<evidence type="ECO:0000313" key="1">
    <source>
        <dbReference type="EMBL" id="KAI4350192.1"/>
    </source>
</evidence>
<proteinExistence type="predicted"/>
<dbReference type="Proteomes" id="UP000828941">
    <property type="component" value="Chromosome 3"/>
</dbReference>
<name>A0ACB9PQW5_BAUVA</name>
<dbReference type="EMBL" id="CM039428">
    <property type="protein sequence ID" value="KAI4350192.1"/>
    <property type="molecule type" value="Genomic_DNA"/>
</dbReference>
<sequence length="149" mass="16830">MEGYRNQRVPGCGIKGNPHIQSRQKTLKNRWQIVHDMLYWPNSSRFGWDSVNNAVIADNAVWVEYVKLHKKAALFRHIPFPYFDNLCIVWAKDSASGKEAETINDILNDTQEAIEAPDGVDDTQETRPDDEPDIALTDSSSTHASEATS</sequence>
<keyword evidence="2" id="KW-1185">Reference proteome</keyword>
<gene>
    <name evidence="1" type="ORF">L6164_004668</name>
</gene>
<organism evidence="1 2">
    <name type="scientific">Bauhinia variegata</name>
    <name type="common">Purple orchid tree</name>
    <name type="synonym">Phanera variegata</name>
    <dbReference type="NCBI Taxonomy" id="167791"/>
    <lineage>
        <taxon>Eukaryota</taxon>
        <taxon>Viridiplantae</taxon>
        <taxon>Streptophyta</taxon>
        <taxon>Embryophyta</taxon>
        <taxon>Tracheophyta</taxon>
        <taxon>Spermatophyta</taxon>
        <taxon>Magnoliopsida</taxon>
        <taxon>eudicotyledons</taxon>
        <taxon>Gunneridae</taxon>
        <taxon>Pentapetalae</taxon>
        <taxon>rosids</taxon>
        <taxon>fabids</taxon>
        <taxon>Fabales</taxon>
        <taxon>Fabaceae</taxon>
        <taxon>Cercidoideae</taxon>
        <taxon>Cercideae</taxon>
        <taxon>Bauhiniinae</taxon>
        <taxon>Bauhinia</taxon>
    </lineage>
</organism>
<reference evidence="1 2" key="1">
    <citation type="journal article" date="2022" name="DNA Res.">
        <title>Chromosomal-level genome assembly of the orchid tree Bauhinia variegata (Leguminosae; Cercidoideae) supports the allotetraploid origin hypothesis of Bauhinia.</title>
        <authorList>
            <person name="Zhong Y."/>
            <person name="Chen Y."/>
            <person name="Zheng D."/>
            <person name="Pang J."/>
            <person name="Liu Y."/>
            <person name="Luo S."/>
            <person name="Meng S."/>
            <person name="Qian L."/>
            <person name="Wei D."/>
            <person name="Dai S."/>
            <person name="Zhou R."/>
        </authorList>
    </citation>
    <scope>NUCLEOTIDE SEQUENCE [LARGE SCALE GENOMIC DNA]</scope>
    <source>
        <strain evidence="1">BV-YZ2020</strain>
    </source>
</reference>